<dbReference type="RefSeq" id="WP_249737042.1">
    <property type="nucleotide sequence ID" value="NZ_JAKNCJ010000002.1"/>
</dbReference>
<keyword evidence="1" id="KW-0808">Transferase</keyword>
<reference evidence="4" key="1">
    <citation type="submission" date="2022-02" db="EMBL/GenBank/DDBJ databases">
        <authorList>
            <person name="Lee M."/>
            <person name="Kim S.-J."/>
            <person name="Jung M.-Y."/>
        </authorList>
    </citation>
    <scope>NUCLEOTIDE SEQUENCE</scope>
    <source>
        <strain evidence="4">JHP9</strain>
    </source>
</reference>
<dbReference type="InterPro" id="IPR016181">
    <property type="entry name" value="Acyl_CoA_acyltransferase"/>
</dbReference>
<organism evidence="4 5">
    <name type="scientific">Brachybacterium equifaecis</name>
    <dbReference type="NCBI Taxonomy" id="2910770"/>
    <lineage>
        <taxon>Bacteria</taxon>
        <taxon>Bacillati</taxon>
        <taxon>Actinomycetota</taxon>
        <taxon>Actinomycetes</taxon>
        <taxon>Micrococcales</taxon>
        <taxon>Dermabacteraceae</taxon>
        <taxon>Brachybacterium</taxon>
    </lineage>
</organism>
<dbReference type="CDD" id="cd04301">
    <property type="entry name" value="NAT_SF"/>
    <property type="match status" value="1"/>
</dbReference>
<name>A0ABT0QZH5_9MICO</name>
<accession>A0ABT0QZH5</accession>
<feature type="domain" description="N-acetyltransferase" evidence="3">
    <location>
        <begin position="22"/>
        <end position="172"/>
    </location>
</feature>
<dbReference type="Proteomes" id="UP001203761">
    <property type="component" value="Unassembled WGS sequence"/>
</dbReference>
<evidence type="ECO:0000256" key="2">
    <source>
        <dbReference type="ARBA" id="ARBA00023315"/>
    </source>
</evidence>
<sequence>MSTPPSPADLFRTLNGLPEWSWPVRPETPADAPAIHAVNAAAFPTADEADLVEALRTDPSAWIEGLSWVATDGDAVVAHALITRCRVGEEPALALAPCAVEPEYQGLGAGSAVIRAALEAARERAAEGGENLVLVLGHHDYYPRFGFTPASQIGVTAPFDVPDEAMMALALDPSRPTPRGVIRYPEAFGV</sequence>
<evidence type="ECO:0000313" key="5">
    <source>
        <dbReference type="Proteomes" id="UP001203761"/>
    </source>
</evidence>
<comment type="caution">
    <text evidence="4">The sequence shown here is derived from an EMBL/GenBank/DDBJ whole genome shotgun (WGS) entry which is preliminary data.</text>
</comment>
<evidence type="ECO:0000259" key="3">
    <source>
        <dbReference type="PROSITE" id="PS51186"/>
    </source>
</evidence>
<keyword evidence="5" id="KW-1185">Reference proteome</keyword>
<protein>
    <submittedName>
        <fullName evidence="4">N-acetyltransferase</fullName>
    </submittedName>
</protein>
<evidence type="ECO:0000256" key="1">
    <source>
        <dbReference type="ARBA" id="ARBA00022679"/>
    </source>
</evidence>
<dbReference type="EMBL" id="JAKNCJ010000002">
    <property type="protein sequence ID" value="MCL6422934.1"/>
    <property type="molecule type" value="Genomic_DNA"/>
</dbReference>
<dbReference type="PANTHER" id="PTHR43877:SF1">
    <property type="entry name" value="ACETYLTRANSFERASE"/>
    <property type="match status" value="1"/>
</dbReference>
<gene>
    <name evidence="4" type="ORF">Bequi_05950</name>
</gene>
<evidence type="ECO:0000313" key="4">
    <source>
        <dbReference type="EMBL" id="MCL6422934.1"/>
    </source>
</evidence>
<dbReference type="Pfam" id="PF00583">
    <property type="entry name" value="Acetyltransf_1"/>
    <property type="match status" value="1"/>
</dbReference>
<dbReference type="PROSITE" id="PS51186">
    <property type="entry name" value="GNAT"/>
    <property type="match status" value="1"/>
</dbReference>
<dbReference type="SUPFAM" id="SSF55729">
    <property type="entry name" value="Acyl-CoA N-acyltransferases (Nat)"/>
    <property type="match status" value="1"/>
</dbReference>
<dbReference type="Gene3D" id="3.40.630.30">
    <property type="match status" value="1"/>
</dbReference>
<dbReference type="PANTHER" id="PTHR43877">
    <property type="entry name" value="AMINOALKYLPHOSPHONATE N-ACETYLTRANSFERASE-RELATED-RELATED"/>
    <property type="match status" value="1"/>
</dbReference>
<dbReference type="InterPro" id="IPR000182">
    <property type="entry name" value="GNAT_dom"/>
</dbReference>
<keyword evidence="2" id="KW-0012">Acyltransferase</keyword>
<dbReference type="InterPro" id="IPR050832">
    <property type="entry name" value="Bact_Acetyltransf"/>
</dbReference>
<proteinExistence type="predicted"/>